<comment type="caution">
    <text evidence="2">The sequence shown here is derived from an EMBL/GenBank/DDBJ whole genome shotgun (WGS) entry which is preliminary data.</text>
</comment>
<dbReference type="Proteomes" id="UP000054693">
    <property type="component" value="Unassembled WGS sequence"/>
</dbReference>
<dbReference type="OrthoDB" id="5645479at2"/>
<dbReference type="AlphaFoldDB" id="A0A0W0ZQS2"/>
<organism evidence="2 3">
    <name type="scientific">Legionella tucsonensis</name>
    <dbReference type="NCBI Taxonomy" id="40335"/>
    <lineage>
        <taxon>Bacteria</taxon>
        <taxon>Pseudomonadati</taxon>
        <taxon>Pseudomonadota</taxon>
        <taxon>Gammaproteobacteria</taxon>
        <taxon>Legionellales</taxon>
        <taxon>Legionellaceae</taxon>
        <taxon>Legionella</taxon>
    </lineage>
</organism>
<name>A0A0W0ZQS2_9GAMM</name>
<evidence type="ECO:0000256" key="1">
    <source>
        <dbReference type="SAM" id="Coils"/>
    </source>
</evidence>
<evidence type="ECO:0000313" key="2">
    <source>
        <dbReference type="EMBL" id="KTD71564.1"/>
    </source>
</evidence>
<dbReference type="EMBL" id="LNZA01000006">
    <property type="protein sequence ID" value="KTD71564.1"/>
    <property type="molecule type" value="Genomic_DNA"/>
</dbReference>
<keyword evidence="3" id="KW-1185">Reference proteome</keyword>
<sequence length="154" mass="17642">MGGPKQGRIHGSVKNLRDHIEAVFNKEKEAKTLPKDVEEAAEGMLSDLQKLLEDYSEKNSKKDQLKLAEEAIKVIHKYQPKLEASPGFWNRIKAHINNFVEKLAGRKDLLGIDKTEFGGDQRFQYFKGEIKYLKKEEESTKMIEIGDIPSQKIN</sequence>
<reference evidence="2 3" key="1">
    <citation type="submission" date="2015-11" db="EMBL/GenBank/DDBJ databases">
        <title>Genomic analysis of 38 Legionella species identifies large and diverse effector repertoires.</title>
        <authorList>
            <person name="Burstein D."/>
            <person name="Amaro F."/>
            <person name="Zusman T."/>
            <person name="Lifshitz Z."/>
            <person name="Cohen O."/>
            <person name="Gilbert J.A."/>
            <person name="Pupko T."/>
            <person name="Shuman H.A."/>
            <person name="Segal G."/>
        </authorList>
    </citation>
    <scope>NUCLEOTIDE SEQUENCE [LARGE SCALE GENOMIC DNA]</scope>
    <source>
        <strain evidence="2 3">ATCC 49180</strain>
    </source>
</reference>
<gene>
    <name evidence="2" type="ORF">Ltuc_2510</name>
</gene>
<keyword evidence="1" id="KW-0175">Coiled coil</keyword>
<evidence type="ECO:0000313" key="3">
    <source>
        <dbReference type="Proteomes" id="UP000054693"/>
    </source>
</evidence>
<dbReference type="RefSeq" id="WP_058521730.1">
    <property type="nucleotide sequence ID" value="NZ_CAAAIP010000017.1"/>
</dbReference>
<accession>A0A0W0ZQS2</accession>
<protein>
    <submittedName>
        <fullName evidence="2">Uncharacterized protein</fullName>
    </submittedName>
</protein>
<proteinExistence type="predicted"/>
<feature type="coiled-coil region" evidence="1">
    <location>
        <begin position="38"/>
        <end position="68"/>
    </location>
</feature>
<dbReference type="PATRIC" id="fig|40335.7.peg.2679"/>